<gene>
    <name evidence="2" type="ORF">GCM10007047_29060</name>
</gene>
<evidence type="ECO:0000256" key="1">
    <source>
        <dbReference type="SAM" id="MobiDB-lite"/>
    </source>
</evidence>
<reference evidence="2" key="1">
    <citation type="journal article" date="2014" name="Int. J. Syst. Evol. Microbiol.">
        <title>Complete genome sequence of Corynebacterium casei LMG S-19264T (=DSM 44701T), isolated from a smear-ripened cheese.</title>
        <authorList>
            <consortium name="US DOE Joint Genome Institute (JGI-PGF)"/>
            <person name="Walter F."/>
            <person name="Albersmeier A."/>
            <person name="Kalinowski J."/>
            <person name="Ruckert C."/>
        </authorList>
    </citation>
    <scope>NUCLEOTIDE SEQUENCE</scope>
    <source>
        <strain evidence="2">KCTC 12870</strain>
    </source>
</reference>
<organism evidence="2 3">
    <name type="scientific">Cerasicoccus arenae</name>
    <dbReference type="NCBI Taxonomy" id="424488"/>
    <lineage>
        <taxon>Bacteria</taxon>
        <taxon>Pseudomonadati</taxon>
        <taxon>Verrucomicrobiota</taxon>
        <taxon>Opitutia</taxon>
        <taxon>Puniceicoccales</taxon>
        <taxon>Cerasicoccaceae</taxon>
        <taxon>Cerasicoccus</taxon>
    </lineage>
</organism>
<dbReference type="RefSeq" id="WP_189516537.1">
    <property type="nucleotide sequence ID" value="NZ_BMXG01000022.1"/>
</dbReference>
<dbReference type="AlphaFoldDB" id="A0A8J3GG10"/>
<accession>A0A8J3GG10</accession>
<dbReference type="EMBL" id="BMXG01000022">
    <property type="protein sequence ID" value="GHC09896.1"/>
    <property type="molecule type" value="Genomic_DNA"/>
</dbReference>
<sequence>MIKKILIAFFLLIIIGVVAAYFSINAVVGGGITKVFNKLGPEITGTKTYVESTSVNVFDGDIGINGLFIGNPEGFDKPSAMECGEIFIDIEPGSLFSDQIVINEIRIIAPKFTFESTLTSNNLTKLKSQIDANTKKYTSEKQPPPPPGEEPSPTAEASKKTLLLHKIIVTDGNVDLAVLKIEKTLPLPQIQKDFGGEGVTPAQAADYVLSVVLEKVVEVAAQLVREISNDPNAILKSITGGDGASAVDSAGEAIKGLFD</sequence>
<evidence type="ECO:0000313" key="3">
    <source>
        <dbReference type="Proteomes" id="UP000642829"/>
    </source>
</evidence>
<protein>
    <recommendedName>
        <fullName evidence="4">AsmA domain-containing protein</fullName>
    </recommendedName>
</protein>
<reference evidence="2" key="2">
    <citation type="submission" date="2020-09" db="EMBL/GenBank/DDBJ databases">
        <authorList>
            <person name="Sun Q."/>
            <person name="Kim S."/>
        </authorList>
    </citation>
    <scope>NUCLEOTIDE SEQUENCE</scope>
    <source>
        <strain evidence="2">KCTC 12870</strain>
    </source>
</reference>
<keyword evidence="3" id="KW-1185">Reference proteome</keyword>
<evidence type="ECO:0000313" key="2">
    <source>
        <dbReference type="EMBL" id="GHC09896.1"/>
    </source>
</evidence>
<comment type="caution">
    <text evidence="2">The sequence shown here is derived from an EMBL/GenBank/DDBJ whole genome shotgun (WGS) entry which is preliminary data.</text>
</comment>
<feature type="region of interest" description="Disordered" evidence="1">
    <location>
        <begin position="134"/>
        <end position="156"/>
    </location>
</feature>
<proteinExistence type="predicted"/>
<evidence type="ECO:0008006" key="4">
    <source>
        <dbReference type="Google" id="ProtNLM"/>
    </source>
</evidence>
<name>A0A8J3GG10_9BACT</name>
<dbReference type="Proteomes" id="UP000642829">
    <property type="component" value="Unassembled WGS sequence"/>
</dbReference>